<dbReference type="AlphaFoldDB" id="A0AAV6TPL9"/>
<dbReference type="PANTHER" id="PTHR13136">
    <property type="entry name" value="TESTIS DEVELOPMENT PROTEIN PRTD"/>
    <property type="match status" value="1"/>
</dbReference>
<organism evidence="1 2">
    <name type="scientific">Oedothorax gibbosus</name>
    <dbReference type="NCBI Taxonomy" id="931172"/>
    <lineage>
        <taxon>Eukaryota</taxon>
        <taxon>Metazoa</taxon>
        <taxon>Ecdysozoa</taxon>
        <taxon>Arthropoda</taxon>
        <taxon>Chelicerata</taxon>
        <taxon>Arachnida</taxon>
        <taxon>Araneae</taxon>
        <taxon>Araneomorphae</taxon>
        <taxon>Entelegynae</taxon>
        <taxon>Araneoidea</taxon>
        <taxon>Linyphiidae</taxon>
        <taxon>Erigoninae</taxon>
        <taxon>Oedothorax</taxon>
    </lineage>
</organism>
<sequence length="111" mass="12179">RLLQRDPLLDNKVPTLFVVGQNAYMCSTDDMEDFRSRIRVETVLVVVGGADDLLRMCPAKMKCESATQSIVDRCIVDEISEFLTCVVVELSSTSAVATPTIASKPCIPIVE</sequence>
<gene>
    <name evidence="1" type="ORF">JTE90_012378</name>
</gene>
<keyword evidence="2" id="KW-1185">Reference proteome</keyword>
<accession>A0AAV6TPL9</accession>
<protein>
    <submittedName>
        <fullName evidence="1">Uncharacterized protein</fullName>
    </submittedName>
</protein>
<dbReference type="Proteomes" id="UP000827092">
    <property type="component" value="Unassembled WGS sequence"/>
</dbReference>
<reference evidence="1 2" key="1">
    <citation type="journal article" date="2022" name="Nat. Ecol. Evol.">
        <title>A masculinizing supergene underlies an exaggerated male reproductive morph in a spider.</title>
        <authorList>
            <person name="Hendrickx F."/>
            <person name="De Corte Z."/>
            <person name="Sonet G."/>
            <person name="Van Belleghem S.M."/>
            <person name="Kostlbacher S."/>
            <person name="Vangestel C."/>
        </authorList>
    </citation>
    <scope>NUCLEOTIDE SEQUENCE [LARGE SCALE GENOMIC DNA]</scope>
    <source>
        <strain evidence="1">W744_W776</strain>
    </source>
</reference>
<proteinExistence type="predicted"/>
<dbReference type="GO" id="GO:0044545">
    <property type="term" value="C:NSL complex"/>
    <property type="evidence" value="ECO:0007669"/>
    <property type="project" value="TreeGrafter"/>
</dbReference>
<evidence type="ECO:0000313" key="2">
    <source>
        <dbReference type="Proteomes" id="UP000827092"/>
    </source>
</evidence>
<dbReference type="InterPro" id="IPR026555">
    <property type="entry name" value="NSL3/Tex30"/>
</dbReference>
<comment type="caution">
    <text evidence="1">The sequence shown here is derived from an EMBL/GenBank/DDBJ whole genome shotgun (WGS) entry which is preliminary data.</text>
</comment>
<evidence type="ECO:0000313" key="1">
    <source>
        <dbReference type="EMBL" id="KAG8173330.1"/>
    </source>
</evidence>
<feature type="non-terminal residue" evidence="1">
    <location>
        <position position="1"/>
    </location>
</feature>
<dbReference type="EMBL" id="JAFNEN010001871">
    <property type="protein sequence ID" value="KAG8173330.1"/>
    <property type="molecule type" value="Genomic_DNA"/>
</dbReference>
<dbReference type="PANTHER" id="PTHR13136:SF16">
    <property type="entry name" value="KAT8 REGULATORY NSL COMPLEX SUBUNIT 3"/>
    <property type="match status" value="1"/>
</dbReference>
<dbReference type="GO" id="GO:0045944">
    <property type="term" value="P:positive regulation of transcription by RNA polymerase II"/>
    <property type="evidence" value="ECO:0007669"/>
    <property type="project" value="TreeGrafter"/>
</dbReference>
<name>A0AAV6TPL9_9ARAC</name>